<feature type="domain" description="ATP synthase F1 complex delta/epsilon subunit N-terminal" evidence="10">
    <location>
        <begin position="7"/>
        <end position="85"/>
    </location>
</feature>
<evidence type="ECO:0000313" key="11">
    <source>
        <dbReference type="EMBL" id="QDT52050.1"/>
    </source>
</evidence>
<evidence type="ECO:0000256" key="7">
    <source>
        <dbReference type="ARBA" id="ARBA00023196"/>
    </source>
</evidence>
<dbReference type="RefSeq" id="WP_145026030.1">
    <property type="nucleotide sequence ID" value="NZ_CP036271.1"/>
</dbReference>
<proteinExistence type="inferred from homology"/>
<dbReference type="KEGG" id="ccos:Pan44_00580"/>
<dbReference type="Gene3D" id="2.60.15.10">
    <property type="entry name" value="F0F1 ATP synthase delta/epsilon subunit, N-terminal"/>
    <property type="match status" value="1"/>
</dbReference>
<protein>
    <recommendedName>
        <fullName evidence="9">ATP synthase epsilon chain</fullName>
    </recommendedName>
    <alternativeName>
        <fullName evidence="9">ATP synthase F1 sector epsilon subunit</fullName>
    </alternativeName>
    <alternativeName>
        <fullName evidence="9">F-ATPase epsilon subunit</fullName>
    </alternativeName>
</protein>
<keyword evidence="8 9" id="KW-0066">ATP synthesis</keyword>
<dbReference type="PANTHER" id="PTHR13822">
    <property type="entry name" value="ATP SYNTHASE DELTA/EPSILON CHAIN"/>
    <property type="match status" value="1"/>
</dbReference>
<dbReference type="AlphaFoldDB" id="A0A517S7F0"/>
<keyword evidence="4 9" id="KW-0813">Transport</keyword>
<dbReference type="GO" id="GO:0045259">
    <property type="term" value="C:proton-transporting ATP synthase complex"/>
    <property type="evidence" value="ECO:0007669"/>
    <property type="project" value="UniProtKB-KW"/>
</dbReference>
<dbReference type="HAMAP" id="MF_00530">
    <property type="entry name" value="ATP_synth_epsil_bac"/>
    <property type="match status" value="1"/>
</dbReference>
<keyword evidence="9" id="KW-1003">Cell membrane</keyword>
<evidence type="ECO:0000256" key="1">
    <source>
        <dbReference type="ARBA" id="ARBA00003543"/>
    </source>
</evidence>
<evidence type="ECO:0000256" key="2">
    <source>
        <dbReference type="ARBA" id="ARBA00004184"/>
    </source>
</evidence>
<gene>
    <name evidence="9 11" type="primary">atpC</name>
    <name evidence="11" type="ORF">Pan44_00580</name>
</gene>
<evidence type="ECO:0000256" key="5">
    <source>
        <dbReference type="ARBA" id="ARBA00023065"/>
    </source>
</evidence>
<evidence type="ECO:0000256" key="4">
    <source>
        <dbReference type="ARBA" id="ARBA00022448"/>
    </source>
</evidence>
<dbReference type="OrthoDB" id="277064at2"/>
<comment type="subunit">
    <text evidence="9">F-type ATPases have 2 components, CF(1) - the catalytic core - and CF(0) - the membrane proton channel. CF(1) has five subunits: alpha(3), beta(3), gamma(1), delta(1), epsilon(1). CF(0) has three main subunits: a, b and c.</text>
</comment>
<evidence type="ECO:0000259" key="10">
    <source>
        <dbReference type="Pfam" id="PF02823"/>
    </source>
</evidence>
<evidence type="ECO:0000256" key="3">
    <source>
        <dbReference type="ARBA" id="ARBA00005712"/>
    </source>
</evidence>
<dbReference type="PANTHER" id="PTHR13822:SF10">
    <property type="entry name" value="ATP SYNTHASE EPSILON CHAIN, CHLOROPLASTIC"/>
    <property type="match status" value="1"/>
</dbReference>
<dbReference type="SUPFAM" id="SSF51344">
    <property type="entry name" value="Epsilon subunit of F1F0-ATP synthase N-terminal domain"/>
    <property type="match status" value="1"/>
</dbReference>
<dbReference type="InterPro" id="IPR020546">
    <property type="entry name" value="ATP_synth_F1_dsu/esu_N"/>
</dbReference>
<dbReference type="GO" id="GO:0005886">
    <property type="term" value="C:plasma membrane"/>
    <property type="evidence" value="ECO:0007669"/>
    <property type="project" value="UniProtKB-SubCell"/>
</dbReference>
<keyword evidence="5 9" id="KW-0406">Ion transport</keyword>
<dbReference type="Pfam" id="PF02823">
    <property type="entry name" value="ATP-synt_DE_N"/>
    <property type="match status" value="1"/>
</dbReference>
<comment type="subcellular location">
    <subcellularLocation>
        <location evidence="9">Cell membrane</location>
        <topology evidence="9">Peripheral membrane protein</topology>
    </subcellularLocation>
    <subcellularLocation>
        <location evidence="2">Endomembrane system</location>
        <topology evidence="2">Peripheral membrane protein</topology>
    </subcellularLocation>
</comment>
<dbReference type="EMBL" id="CP036271">
    <property type="protein sequence ID" value="QDT52050.1"/>
    <property type="molecule type" value="Genomic_DNA"/>
</dbReference>
<dbReference type="InterPro" id="IPR001469">
    <property type="entry name" value="ATP_synth_F1_dsu/esu"/>
</dbReference>
<comment type="function">
    <text evidence="1 9">Produces ATP from ADP in the presence of a proton gradient across the membrane.</text>
</comment>
<evidence type="ECO:0000256" key="8">
    <source>
        <dbReference type="ARBA" id="ARBA00023310"/>
    </source>
</evidence>
<evidence type="ECO:0000256" key="9">
    <source>
        <dbReference type="HAMAP-Rule" id="MF_00530"/>
    </source>
</evidence>
<dbReference type="Proteomes" id="UP000315700">
    <property type="component" value="Chromosome"/>
</dbReference>
<keyword evidence="9" id="KW-0375">Hydrogen ion transport</keyword>
<name>A0A517S7F0_9PLAN</name>
<dbReference type="GO" id="GO:0046933">
    <property type="term" value="F:proton-transporting ATP synthase activity, rotational mechanism"/>
    <property type="evidence" value="ECO:0007669"/>
    <property type="project" value="UniProtKB-UniRule"/>
</dbReference>
<dbReference type="InParanoid" id="A0A517S7F0"/>
<dbReference type="GO" id="GO:0005524">
    <property type="term" value="F:ATP binding"/>
    <property type="evidence" value="ECO:0007669"/>
    <property type="project" value="UniProtKB-UniRule"/>
</dbReference>
<comment type="similarity">
    <text evidence="3 9">Belongs to the ATPase epsilon chain family.</text>
</comment>
<reference evidence="11 12" key="1">
    <citation type="submission" date="2019-02" db="EMBL/GenBank/DDBJ databases">
        <title>Deep-cultivation of Planctomycetes and their phenomic and genomic characterization uncovers novel biology.</title>
        <authorList>
            <person name="Wiegand S."/>
            <person name="Jogler M."/>
            <person name="Boedeker C."/>
            <person name="Pinto D."/>
            <person name="Vollmers J."/>
            <person name="Rivas-Marin E."/>
            <person name="Kohn T."/>
            <person name="Peeters S.H."/>
            <person name="Heuer A."/>
            <person name="Rast P."/>
            <person name="Oberbeckmann S."/>
            <person name="Bunk B."/>
            <person name="Jeske O."/>
            <person name="Meyerdierks A."/>
            <person name="Storesund J.E."/>
            <person name="Kallscheuer N."/>
            <person name="Luecker S."/>
            <person name="Lage O.M."/>
            <person name="Pohl T."/>
            <person name="Merkel B.J."/>
            <person name="Hornburger P."/>
            <person name="Mueller R.-W."/>
            <person name="Bruemmer F."/>
            <person name="Labrenz M."/>
            <person name="Spormann A.M."/>
            <person name="Op den Camp H."/>
            <person name="Overmann J."/>
            <person name="Amann R."/>
            <person name="Jetten M.S.M."/>
            <person name="Mascher T."/>
            <person name="Medema M.H."/>
            <person name="Devos D.P."/>
            <person name="Kaster A.-K."/>
            <person name="Ovreas L."/>
            <person name="Rohde M."/>
            <person name="Galperin M.Y."/>
            <person name="Jogler C."/>
        </authorList>
    </citation>
    <scope>NUCLEOTIDE SEQUENCE [LARGE SCALE GENOMIC DNA]</scope>
    <source>
        <strain evidence="11 12">Pan44</strain>
    </source>
</reference>
<dbReference type="InterPro" id="IPR036771">
    <property type="entry name" value="ATPsynth_dsu/esu_N"/>
</dbReference>
<evidence type="ECO:0000313" key="12">
    <source>
        <dbReference type="Proteomes" id="UP000315700"/>
    </source>
</evidence>
<organism evidence="11 12">
    <name type="scientific">Caulifigura coniformis</name>
    <dbReference type="NCBI Taxonomy" id="2527983"/>
    <lineage>
        <taxon>Bacteria</taxon>
        <taxon>Pseudomonadati</taxon>
        <taxon>Planctomycetota</taxon>
        <taxon>Planctomycetia</taxon>
        <taxon>Planctomycetales</taxon>
        <taxon>Planctomycetaceae</taxon>
        <taxon>Caulifigura</taxon>
    </lineage>
</organism>
<keyword evidence="6 9" id="KW-0472">Membrane</keyword>
<accession>A0A517S7F0</accession>
<evidence type="ECO:0000256" key="6">
    <source>
        <dbReference type="ARBA" id="ARBA00023136"/>
    </source>
</evidence>
<dbReference type="CDD" id="cd12152">
    <property type="entry name" value="F1-ATPase_delta"/>
    <property type="match status" value="1"/>
</dbReference>
<keyword evidence="12" id="KW-1185">Reference proteome</keyword>
<sequence>MVAPAELRLVVVTPETTLLDEVVRSIQFPLFDGQMGVLPGRAPAIGRLGAGELSFESGQGERRYFIDGGFLQIKGPVVTLLTNRAFPVEQIDAAAAQAEYDAAMQMKPTDDAGFELKQKSLERARKMLALKRV</sequence>
<keyword evidence="7 9" id="KW-0139">CF(1)</keyword>
<dbReference type="GO" id="GO:0012505">
    <property type="term" value="C:endomembrane system"/>
    <property type="evidence" value="ECO:0007669"/>
    <property type="project" value="UniProtKB-SubCell"/>
</dbReference>
<dbReference type="FunCoup" id="A0A517S7F0">
    <property type="interactions" value="386"/>
</dbReference>